<dbReference type="PANTHER" id="PTHR14359:SF6">
    <property type="entry name" value="PHOSPHOPANTOTHENOYLCYSTEINE DECARBOXYLASE"/>
    <property type="match status" value="1"/>
</dbReference>
<dbReference type="InterPro" id="IPR005252">
    <property type="entry name" value="CoaBC"/>
</dbReference>
<comment type="catalytic activity">
    <reaction evidence="3 4">
        <text>N-[(R)-4-phosphopantothenoyl]-L-cysteine + H(+) = (R)-4'-phosphopantetheine + CO2</text>
        <dbReference type="Rhea" id="RHEA:16793"/>
        <dbReference type="ChEBI" id="CHEBI:15378"/>
        <dbReference type="ChEBI" id="CHEBI:16526"/>
        <dbReference type="ChEBI" id="CHEBI:59458"/>
        <dbReference type="ChEBI" id="CHEBI:61723"/>
        <dbReference type="EC" id="4.1.1.36"/>
    </reaction>
</comment>
<comment type="similarity">
    <text evidence="3 4">In the C-terminal section; belongs to the PPC synthetase family.</text>
</comment>
<evidence type="ECO:0000259" key="6">
    <source>
        <dbReference type="Pfam" id="PF04127"/>
    </source>
</evidence>
<dbReference type="Pfam" id="PF04127">
    <property type="entry name" value="DFP"/>
    <property type="match status" value="1"/>
</dbReference>
<dbReference type="GO" id="GO:0004632">
    <property type="term" value="F:phosphopantothenate--cysteine ligase activity"/>
    <property type="evidence" value="ECO:0007669"/>
    <property type="project" value="UniProtKB-UniRule"/>
</dbReference>
<comment type="pathway">
    <text evidence="3 4">Cofactor biosynthesis; coenzyme A biosynthesis; CoA from (R)-pantothenate: step 2/5.</text>
</comment>
<dbReference type="UniPathway" id="UPA00241">
    <property type="reaction ID" value="UER00353"/>
</dbReference>
<evidence type="ECO:0000256" key="2">
    <source>
        <dbReference type="ARBA" id="ARBA00023239"/>
    </source>
</evidence>
<feature type="binding site" evidence="3">
    <location>
        <position position="342"/>
    </location>
    <ligand>
        <name>CTP</name>
        <dbReference type="ChEBI" id="CHEBI:37563"/>
    </ligand>
</feature>
<dbReference type="SUPFAM" id="SSF102645">
    <property type="entry name" value="CoaB-like"/>
    <property type="match status" value="1"/>
</dbReference>
<keyword evidence="1 3" id="KW-0210">Decarboxylase</keyword>
<feature type="active site" description="Proton donor" evidence="3">
    <location>
        <position position="157"/>
    </location>
</feature>
<feature type="binding site" evidence="3">
    <location>
        <position position="279"/>
    </location>
    <ligand>
        <name>CTP</name>
        <dbReference type="ChEBI" id="CHEBI:37563"/>
    </ligand>
</feature>
<dbReference type="InterPro" id="IPR007085">
    <property type="entry name" value="DNA/pantothenate-metab_flavo_C"/>
</dbReference>
<dbReference type="InterPro" id="IPR036551">
    <property type="entry name" value="Flavin_trans-like"/>
</dbReference>
<feature type="binding site" evidence="3">
    <location>
        <position position="338"/>
    </location>
    <ligand>
        <name>CTP</name>
        <dbReference type="ChEBI" id="CHEBI:37563"/>
    </ligand>
</feature>
<organism evidence="7 8">
    <name type="scientific">Phascolarctobacterium succinatutens</name>
    <dbReference type="NCBI Taxonomy" id="626940"/>
    <lineage>
        <taxon>Bacteria</taxon>
        <taxon>Bacillati</taxon>
        <taxon>Bacillota</taxon>
        <taxon>Negativicutes</taxon>
        <taxon>Acidaminococcales</taxon>
        <taxon>Acidaminococcaceae</taxon>
        <taxon>Phascolarctobacterium</taxon>
    </lineage>
</organism>
<dbReference type="GO" id="GO:0015941">
    <property type="term" value="P:pantothenate catabolic process"/>
    <property type="evidence" value="ECO:0007669"/>
    <property type="project" value="InterPro"/>
</dbReference>
<dbReference type="EC" id="6.3.2.5" evidence="3"/>
<dbReference type="Proteomes" id="UP000186777">
    <property type="component" value="Unassembled WGS sequence"/>
</dbReference>
<evidence type="ECO:0000256" key="3">
    <source>
        <dbReference type="HAMAP-Rule" id="MF_02225"/>
    </source>
</evidence>
<feature type="region of interest" description="Phosphopantothenate--cysteine ligase" evidence="3">
    <location>
        <begin position="191"/>
        <end position="402"/>
    </location>
</feature>
<comment type="cofactor">
    <cofactor evidence="3">
        <name>Mg(2+)</name>
        <dbReference type="ChEBI" id="CHEBI:18420"/>
    </cofactor>
</comment>
<comment type="function">
    <text evidence="4">Catalyzes two steps in the biosynthesis of coenzyme A. In the first step cysteine is conjugated to 4'-phosphopantothenate to form 4-phosphopantothenoylcysteine, in the latter compound is decarboxylated to form 4'-phosphopantotheine.</text>
</comment>
<feature type="binding site" evidence="3">
    <location>
        <position position="324"/>
    </location>
    <ligand>
        <name>CTP</name>
        <dbReference type="ChEBI" id="CHEBI:37563"/>
    </ligand>
</feature>
<proteinExistence type="inferred from homology"/>
<comment type="similarity">
    <text evidence="3 4">In the N-terminal section; belongs to the HFCD (homo-oligomeric flavin containing Cys decarboxylase) superfamily.</text>
</comment>
<dbReference type="PANTHER" id="PTHR14359">
    <property type="entry name" value="HOMO-OLIGOMERIC FLAVIN CONTAINING CYS DECARBOXYLASE FAMILY"/>
    <property type="match status" value="1"/>
</dbReference>
<evidence type="ECO:0000313" key="8">
    <source>
        <dbReference type="Proteomes" id="UP000186777"/>
    </source>
</evidence>
<keyword evidence="2 3" id="KW-0456">Lyase</keyword>
<dbReference type="GO" id="GO:0004633">
    <property type="term" value="F:phosphopantothenoylcysteine decarboxylase activity"/>
    <property type="evidence" value="ECO:0007669"/>
    <property type="project" value="UniProtKB-UniRule"/>
</dbReference>
<comment type="pathway">
    <text evidence="3 4">Cofactor biosynthesis; coenzyme A biosynthesis; CoA from (R)-pantothenate: step 3/5.</text>
</comment>
<dbReference type="EMBL" id="MNTG01000006">
    <property type="protein sequence ID" value="OLA38872.1"/>
    <property type="molecule type" value="Genomic_DNA"/>
</dbReference>
<dbReference type="RefSeq" id="WP_303679417.1">
    <property type="nucleotide sequence ID" value="NZ_CAUEQP010000029.1"/>
</dbReference>
<dbReference type="GO" id="GO:0015937">
    <property type="term" value="P:coenzyme A biosynthetic process"/>
    <property type="evidence" value="ECO:0007669"/>
    <property type="project" value="UniProtKB-UniRule"/>
</dbReference>
<dbReference type="InterPro" id="IPR003382">
    <property type="entry name" value="Flavoprotein"/>
</dbReference>
<comment type="caution">
    <text evidence="7">The sequence shown here is derived from an EMBL/GenBank/DDBJ whole genome shotgun (WGS) entry which is preliminary data.</text>
</comment>
<feature type="binding site" evidence="3">
    <location>
        <position position="289"/>
    </location>
    <ligand>
        <name>CTP</name>
        <dbReference type="ChEBI" id="CHEBI:37563"/>
    </ligand>
</feature>
<feature type="binding site" evidence="3">
    <location>
        <begin position="306"/>
        <end position="309"/>
    </location>
    <ligand>
        <name>CTP</name>
        <dbReference type="ChEBI" id="CHEBI:37563"/>
    </ligand>
</feature>
<name>A0A1Q6R929_9FIRM</name>
<dbReference type="Gene3D" id="3.40.50.1950">
    <property type="entry name" value="Flavin prenyltransferase-like"/>
    <property type="match status" value="1"/>
</dbReference>
<feature type="region of interest" description="Phosphopantothenoylcysteine decarboxylase" evidence="3">
    <location>
        <begin position="1"/>
        <end position="190"/>
    </location>
</feature>
<keyword evidence="3" id="KW-0479">Metal-binding</keyword>
<dbReference type="SUPFAM" id="SSF52507">
    <property type="entry name" value="Homo-oligomeric flavin-containing Cys decarboxylases, HFCD"/>
    <property type="match status" value="1"/>
</dbReference>
<feature type="domain" description="Flavoprotein" evidence="5">
    <location>
        <begin position="5"/>
        <end position="175"/>
    </location>
</feature>
<dbReference type="GO" id="GO:0046872">
    <property type="term" value="F:metal ion binding"/>
    <property type="evidence" value="ECO:0007669"/>
    <property type="project" value="UniProtKB-KW"/>
</dbReference>
<dbReference type="HAMAP" id="MF_02225">
    <property type="entry name" value="CoaBC"/>
    <property type="match status" value="1"/>
</dbReference>
<evidence type="ECO:0000256" key="1">
    <source>
        <dbReference type="ARBA" id="ARBA00022793"/>
    </source>
</evidence>
<keyword evidence="3" id="KW-0511">Multifunctional enzyme</keyword>
<keyword evidence="3 4" id="KW-0285">Flavoprotein</keyword>
<dbReference type="GO" id="GO:0071513">
    <property type="term" value="C:phosphopantothenoylcysteine decarboxylase complex"/>
    <property type="evidence" value="ECO:0007669"/>
    <property type="project" value="TreeGrafter"/>
</dbReference>
<dbReference type="Pfam" id="PF02441">
    <property type="entry name" value="Flavoprotein"/>
    <property type="match status" value="1"/>
</dbReference>
<dbReference type="InterPro" id="IPR035929">
    <property type="entry name" value="CoaB-like_sf"/>
</dbReference>
<dbReference type="NCBIfam" id="TIGR00521">
    <property type="entry name" value="coaBC_dfp"/>
    <property type="match status" value="1"/>
</dbReference>
<comment type="function">
    <text evidence="3">Catalyzes two sequential steps in the biosynthesis of coenzyme A. In the first step cysteine is conjugated to 4'-phosphopantothenate to form 4-phosphopantothenoylcysteine. In the second step the latter compound is decarboxylated to form 4'-phosphopantotheine.</text>
</comment>
<dbReference type="AlphaFoldDB" id="A0A1Q6R929"/>
<dbReference type="STRING" id="626940.BHW43_02745"/>
<evidence type="ECO:0000259" key="5">
    <source>
        <dbReference type="Pfam" id="PF02441"/>
    </source>
</evidence>
<dbReference type="GO" id="GO:0010181">
    <property type="term" value="F:FMN binding"/>
    <property type="evidence" value="ECO:0007669"/>
    <property type="project" value="UniProtKB-UniRule"/>
</dbReference>
<evidence type="ECO:0000313" key="7">
    <source>
        <dbReference type="EMBL" id="OLA38872.1"/>
    </source>
</evidence>
<sequence length="402" mass="43076">MLKGKKIVLGVTGGIAVYKAVDLVSRLRKQGCEVRVVMTEHAQQFVTPLTFKEISGNAVATSMWNSNQEFNVEHIALANWADAFLVAPATANILAKMTYGIADDLLSTTLLAAQAPIVVCPAMNTGMYLNAATQENIAKLQSRGITVMPPASGHLACGTSGPGRLPEPQQIVEFMSSFFAGREGDLRGLKVLVTAAGTREPIDPVRFVGNRSSGKMGYAVAQMAAERGAEVLLISGPSALAVPPNVKAVQVESTNEMLEACLAAYDAVDIVIKAAAVADYRPRDVADQKIKKKTDDALIVVMDKNPDILKTLGSKKTHQVLVGFAAETQNLLANAREKVVKKNLDMIVANDVTAAGAGFNSDTNIVKFLYANGDVCELEQMPKVDVANRILDEALRIRRERV</sequence>
<comment type="caution">
    <text evidence="3">Lacks conserved residue(s) required for the propagation of feature annotation.</text>
</comment>
<keyword evidence="3 4" id="KW-0436">Ligase</keyword>
<evidence type="ECO:0000256" key="4">
    <source>
        <dbReference type="RuleBase" id="RU364078"/>
    </source>
</evidence>
<keyword evidence="3 4" id="KW-0288">FMN</keyword>
<gene>
    <name evidence="3" type="primary">coaBC</name>
    <name evidence="7" type="ORF">BHW43_02745</name>
</gene>
<feature type="domain" description="DNA/pantothenate metabolism flavoprotein C-terminal" evidence="6">
    <location>
        <begin position="186"/>
        <end position="394"/>
    </location>
</feature>
<accession>A0A1Q6R929</accession>
<dbReference type="Gene3D" id="3.40.50.10300">
    <property type="entry name" value="CoaB-like"/>
    <property type="match status" value="1"/>
</dbReference>
<protein>
    <recommendedName>
        <fullName evidence="3">Coenzyme A biosynthesis bifunctional protein CoaBC</fullName>
    </recommendedName>
    <alternativeName>
        <fullName evidence="3">DNA/pantothenate metabolism flavoprotein</fullName>
    </alternativeName>
    <alternativeName>
        <fullName evidence="3">Phosphopantothenoylcysteine synthetase/decarboxylase</fullName>
        <shortName evidence="3">PPCS-PPCDC</shortName>
    </alternativeName>
    <domain>
        <recommendedName>
            <fullName evidence="3">Phosphopantothenoylcysteine decarboxylase</fullName>
            <shortName evidence="3">PPC decarboxylase</shortName>
            <shortName evidence="3">PPC-DC</shortName>
            <ecNumber evidence="3">4.1.1.36</ecNumber>
        </recommendedName>
        <alternativeName>
            <fullName evidence="3">CoaC</fullName>
        </alternativeName>
    </domain>
    <domain>
        <recommendedName>
            <fullName evidence="3">Phosphopantothenate--cysteine ligase</fullName>
            <ecNumber evidence="3">6.3.2.5</ecNumber>
        </recommendedName>
        <alternativeName>
            <fullName evidence="3">CoaB</fullName>
        </alternativeName>
        <alternativeName>
            <fullName evidence="3">Phosphopantothenoylcysteine synthetase</fullName>
            <shortName evidence="3">PPC synthetase</shortName>
            <shortName evidence="3">PPC-S</shortName>
        </alternativeName>
    </domain>
</protein>
<comment type="cofactor">
    <cofactor evidence="3">
        <name>FMN</name>
        <dbReference type="ChEBI" id="CHEBI:58210"/>
    </cofactor>
    <text evidence="3">Binds 1 FMN per subunit.</text>
</comment>
<dbReference type="EC" id="4.1.1.36" evidence="3"/>
<keyword evidence="3" id="KW-0460">Magnesium</keyword>
<comment type="catalytic activity">
    <reaction evidence="3 4">
        <text>(R)-4'-phosphopantothenate + L-cysteine + CTP = N-[(R)-4-phosphopantothenoyl]-L-cysteine + CMP + diphosphate + H(+)</text>
        <dbReference type="Rhea" id="RHEA:19397"/>
        <dbReference type="ChEBI" id="CHEBI:10986"/>
        <dbReference type="ChEBI" id="CHEBI:15378"/>
        <dbReference type="ChEBI" id="CHEBI:33019"/>
        <dbReference type="ChEBI" id="CHEBI:35235"/>
        <dbReference type="ChEBI" id="CHEBI:37563"/>
        <dbReference type="ChEBI" id="CHEBI:59458"/>
        <dbReference type="ChEBI" id="CHEBI:60377"/>
        <dbReference type="EC" id="6.3.2.5"/>
    </reaction>
</comment>
<reference evidence="7 8" key="1">
    <citation type="journal article" date="2016" name="Nat. Biotechnol.">
        <title>Measurement of bacterial replication rates in microbial communities.</title>
        <authorList>
            <person name="Brown C.T."/>
            <person name="Olm M.R."/>
            <person name="Thomas B.C."/>
            <person name="Banfield J.F."/>
        </authorList>
    </citation>
    <scope>NUCLEOTIDE SEQUENCE [LARGE SCALE GENOMIC DNA]</scope>
    <source>
        <strain evidence="7">46_33</strain>
    </source>
</reference>